<dbReference type="PROSITE" id="PS51257">
    <property type="entry name" value="PROKAR_LIPOPROTEIN"/>
    <property type="match status" value="1"/>
</dbReference>
<name>A0A1H8ABK4_9MICO</name>
<dbReference type="OrthoDB" id="4481055at2"/>
<dbReference type="Proteomes" id="UP000297654">
    <property type="component" value="Unassembled WGS sequence"/>
</dbReference>
<evidence type="ECO:0000313" key="2">
    <source>
        <dbReference type="Proteomes" id="UP000297654"/>
    </source>
</evidence>
<evidence type="ECO:0000313" key="1">
    <source>
        <dbReference type="EMBL" id="TFB88470.1"/>
    </source>
</evidence>
<dbReference type="EMBL" id="SOFF01000031">
    <property type="protein sequence ID" value="TFB88470.1"/>
    <property type="molecule type" value="Genomic_DNA"/>
</dbReference>
<reference evidence="1 2" key="1">
    <citation type="submission" date="2019-03" db="EMBL/GenBank/DDBJ databases">
        <title>Genomics of glacier-inhabiting Cryobacterium strains.</title>
        <authorList>
            <person name="Liu Q."/>
            <person name="Xin Y.-H."/>
        </authorList>
    </citation>
    <scope>NUCLEOTIDE SEQUENCE [LARGE SCALE GENOMIC DNA]</scope>
    <source>
        <strain evidence="1 2">Hh15</strain>
    </source>
</reference>
<organism evidence="1 2">
    <name type="scientific">Cryobacterium luteum</name>
    <dbReference type="NCBI Taxonomy" id="1424661"/>
    <lineage>
        <taxon>Bacteria</taxon>
        <taxon>Bacillati</taxon>
        <taxon>Actinomycetota</taxon>
        <taxon>Actinomycetes</taxon>
        <taxon>Micrococcales</taxon>
        <taxon>Microbacteriaceae</taxon>
        <taxon>Cryobacterium</taxon>
    </lineage>
</organism>
<proteinExistence type="predicted"/>
<dbReference type="RefSeq" id="WP_134361550.1">
    <property type="nucleotide sequence ID" value="NZ_FOCN01000001.1"/>
</dbReference>
<dbReference type="STRING" id="1424661.SAMN05216281_101122"/>
<sequence>MLSLKLVFRVLVGLLVFGAVSACAGAVLGIAANGAGVPLSYLAGTPFSSYVVPGLILGIVVGGTQLASAVALLAHWRVALILSTIAGFGMVIWVFAELAVLTEYSWLQTLYFGLGAVELIAVLALLGVVPRLVSAPRARTVPAGIGSRPAARTDSPPAGPDGMDVAELPGTARRQPFGTARQ</sequence>
<gene>
    <name evidence="1" type="ORF">E3O10_11720</name>
</gene>
<protein>
    <submittedName>
        <fullName evidence="1">Uncharacterized protein</fullName>
    </submittedName>
</protein>
<accession>A0A1H8ABK4</accession>
<comment type="caution">
    <text evidence="1">The sequence shown here is derived from an EMBL/GenBank/DDBJ whole genome shotgun (WGS) entry which is preliminary data.</text>
</comment>
<dbReference type="AlphaFoldDB" id="A0A1H8ABK4"/>
<keyword evidence="2" id="KW-1185">Reference proteome</keyword>